<protein>
    <submittedName>
        <fullName evidence="1">Cation diffusion zinc membrane transporter Zrg17</fullName>
    </submittedName>
</protein>
<accession>A0ACC3AAK7</accession>
<keyword evidence="2" id="KW-1185">Reference proteome</keyword>
<dbReference type="Proteomes" id="UP001172386">
    <property type="component" value="Unassembled WGS sequence"/>
</dbReference>
<evidence type="ECO:0000313" key="2">
    <source>
        <dbReference type="Proteomes" id="UP001172386"/>
    </source>
</evidence>
<sequence>MATPTSTSTMSPPDIVLAPRTPTPPHSPTPLDTGTPSMSDSQNEAAHRRQGSYGLGLTSHSALRHSSSQSSITYDASSLSPVRRMQSRDSLAEEVEPTSSTAYFTPGLSVDGSNSSGPASAGGAGGPFNFQPMSMAKSPVIKSNISARRGHKYKHSSHSISHGIFLEPSPTRTALSLPASLPIPTFSECRASMSGDQKLRFYWSLAHMAVAAHVAWNAHSSAAMEALSHLIFYDSLGAMLCVFVEVWSNFEVWGRSSIRHPFGLQRMEVIAGFALSVLLIFFGFDLISHNAKHALEGLGSHEPHHAHSHHDRVGAGTVDFTVLLALGSTLVSAVGLKNHARIGKAMRFAAMENLPLPAVLCNPSHFLTLSCSTLMLLLPLLELHTYEWVDKVLSLSIAFSMLFLGVHLGRNVGGMLLMSYPGSGVNDVIRDIQTDPLVKRVDVAKFWQAHYGVGIANLKLRVGDFGGEEGALMRLRERIVGLIRNRLSGGYGSSNGADSRSAQKWEVSIEFDVDNKGQDTGMSHSHAHYAGVLHT</sequence>
<comment type="caution">
    <text evidence="1">The sequence shown here is derived from an EMBL/GenBank/DDBJ whole genome shotgun (WGS) entry which is preliminary data.</text>
</comment>
<proteinExistence type="predicted"/>
<reference evidence="1" key="1">
    <citation type="submission" date="2022-10" db="EMBL/GenBank/DDBJ databases">
        <title>Culturing micro-colonial fungi from biological soil crusts in the Mojave desert and describing Neophaeococcomyces mojavensis, and introducing the new genera and species Taxawa tesnikishii.</title>
        <authorList>
            <person name="Kurbessoian T."/>
            <person name="Stajich J.E."/>
        </authorList>
    </citation>
    <scope>NUCLEOTIDE SEQUENCE</scope>
    <source>
        <strain evidence="1">JES_112</strain>
    </source>
</reference>
<organism evidence="1 2">
    <name type="scientific">Neophaeococcomyces mojaviensis</name>
    <dbReference type="NCBI Taxonomy" id="3383035"/>
    <lineage>
        <taxon>Eukaryota</taxon>
        <taxon>Fungi</taxon>
        <taxon>Dikarya</taxon>
        <taxon>Ascomycota</taxon>
        <taxon>Pezizomycotina</taxon>
        <taxon>Eurotiomycetes</taxon>
        <taxon>Chaetothyriomycetidae</taxon>
        <taxon>Chaetothyriales</taxon>
        <taxon>Chaetothyriales incertae sedis</taxon>
        <taxon>Neophaeococcomyces</taxon>
    </lineage>
</organism>
<dbReference type="EMBL" id="JAPDRQ010000051">
    <property type="protein sequence ID" value="KAJ9658409.1"/>
    <property type="molecule type" value="Genomic_DNA"/>
</dbReference>
<name>A0ACC3AAK7_9EURO</name>
<evidence type="ECO:0000313" key="1">
    <source>
        <dbReference type="EMBL" id="KAJ9658409.1"/>
    </source>
</evidence>
<gene>
    <name evidence="1" type="primary">zrg17</name>
    <name evidence="1" type="ORF">H2198_003693</name>
</gene>